<accession>A0A2I0VXK4</accession>
<keyword evidence="3" id="KW-1185">Reference proteome</keyword>
<reference evidence="2 3" key="1">
    <citation type="journal article" date="2016" name="Sci. Rep.">
        <title>The Dendrobium catenatum Lindl. genome sequence provides insights into polysaccharide synthase, floral development and adaptive evolution.</title>
        <authorList>
            <person name="Zhang G.Q."/>
            <person name="Xu Q."/>
            <person name="Bian C."/>
            <person name="Tsai W.C."/>
            <person name="Yeh C.M."/>
            <person name="Liu K.W."/>
            <person name="Yoshida K."/>
            <person name="Zhang L.S."/>
            <person name="Chang S.B."/>
            <person name="Chen F."/>
            <person name="Shi Y."/>
            <person name="Su Y.Y."/>
            <person name="Zhang Y.Q."/>
            <person name="Chen L.J."/>
            <person name="Yin Y."/>
            <person name="Lin M."/>
            <person name="Huang H."/>
            <person name="Deng H."/>
            <person name="Wang Z.W."/>
            <person name="Zhu S.L."/>
            <person name="Zhao X."/>
            <person name="Deng C."/>
            <person name="Niu S.C."/>
            <person name="Huang J."/>
            <person name="Wang M."/>
            <person name="Liu G.H."/>
            <person name="Yang H.J."/>
            <person name="Xiao X.J."/>
            <person name="Hsiao Y.Y."/>
            <person name="Wu W.L."/>
            <person name="Chen Y.Y."/>
            <person name="Mitsuda N."/>
            <person name="Ohme-Takagi M."/>
            <person name="Luo Y.B."/>
            <person name="Van de Peer Y."/>
            <person name="Liu Z.J."/>
        </authorList>
    </citation>
    <scope>NUCLEOTIDE SEQUENCE [LARGE SCALE GENOMIC DNA]</scope>
    <source>
        <tissue evidence="2">The whole plant</tissue>
    </source>
</reference>
<evidence type="ECO:0000313" key="3">
    <source>
        <dbReference type="Proteomes" id="UP000233837"/>
    </source>
</evidence>
<name>A0A2I0VXK4_9ASPA</name>
<protein>
    <submittedName>
        <fullName evidence="2">Uncharacterized protein</fullName>
    </submittedName>
</protein>
<dbReference type="EMBL" id="KZ503120">
    <property type="protein sequence ID" value="PKU68135.1"/>
    <property type="molecule type" value="Genomic_DNA"/>
</dbReference>
<organism evidence="2 3">
    <name type="scientific">Dendrobium catenatum</name>
    <dbReference type="NCBI Taxonomy" id="906689"/>
    <lineage>
        <taxon>Eukaryota</taxon>
        <taxon>Viridiplantae</taxon>
        <taxon>Streptophyta</taxon>
        <taxon>Embryophyta</taxon>
        <taxon>Tracheophyta</taxon>
        <taxon>Spermatophyta</taxon>
        <taxon>Magnoliopsida</taxon>
        <taxon>Liliopsida</taxon>
        <taxon>Asparagales</taxon>
        <taxon>Orchidaceae</taxon>
        <taxon>Epidendroideae</taxon>
        <taxon>Malaxideae</taxon>
        <taxon>Dendrobiinae</taxon>
        <taxon>Dendrobium</taxon>
    </lineage>
</organism>
<gene>
    <name evidence="2" type="ORF">MA16_Dca015637</name>
</gene>
<evidence type="ECO:0000256" key="1">
    <source>
        <dbReference type="SAM" id="MobiDB-lite"/>
    </source>
</evidence>
<feature type="compositionally biased region" description="Polar residues" evidence="1">
    <location>
        <begin position="16"/>
        <end position="26"/>
    </location>
</feature>
<sequence length="75" mass="7988">MQTIAATEVAHKGKSNRNNAATNNQRPHLPLPQDLPLEAAGTSGLSRNRLKELPGSPSSIASTESETYSDSETEL</sequence>
<dbReference type="Proteomes" id="UP000233837">
    <property type="component" value="Unassembled WGS sequence"/>
</dbReference>
<proteinExistence type="predicted"/>
<evidence type="ECO:0000313" key="2">
    <source>
        <dbReference type="EMBL" id="PKU68135.1"/>
    </source>
</evidence>
<dbReference type="AlphaFoldDB" id="A0A2I0VXK4"/>
<reference evidence="2 3" key="2">
    <citation type="journal article" date="2017" name="Nature">
        <title>The Apostasia genome and the evolution of orchids.</title>
        <authorList>
            <person name="Zhang G.Q."/>
            <person name="Liu K.W."/>
            <person name="Li Z."/>
            <person name="Lohaus R."/>
            <person name="Hsiao Y.Y."/>
            <person name="Niu S.C."/>
            <person name="Wang J.Y."/>
            <person name="Lin Y.C."/>
            <person name="Xu Q."/>
            <person name="Chen L.J."/>
            <person name="Yoshida K."/>
            <person name="Fujiwara S."/>
            <person name="Wang Z.W."/>
            <person name="Zhang Y.Q."/>
            <person name="Mitsuda N."/>
            <person name="Wang M."/>
            <person name="Liu G.H."/>
            <person name="Pecoraro L."/>
            <person name="Huang H.X."/>
            <person name="Xiao X.J."/>
            <person name="Lin M."/>
            <person name="Wu X.Y."/>
            <person name="Wu W.L."/>
            <person name="Chen Y.Y."/>
            <person name="Chang S.B."/>
            <person name="Sakamoto S."/>
            <person name="Ohme-Takagi M."/>
            <person name="Yagi M."/>
            <person name="Zeng S.J."/>
            <person name="Shen C.Y."/>
            <person name="Yeh C.M."/>
            <person name="Luo Y.B."/>
            <person name="Tsai W.C."/>
            <person name="Van de Peer Y."/>
            <person name="Liu Z.J."/>
        </authorList>
    </citation>
    <scope>NUCLEOTIDE SEQUENCE [LARGE SCALE GENOMIC DNA]</scope>
    <source>
        <tissue evidence="2">The whole plant</tissue>
    </source>
</reference>
<feature type="region of interest" description="Disordered" evidence="1">
    <location>
        <begin position="1"/>
        <end position="75"/>
    </location>
</feature>